<dbReference type="Pfam" id="PF13488">
    <property type="entry name" value="Gly-zipper_Omp"/>
    <property type="match status" value="1"/>
</dbReference>
<feature type="domain" description="Glycine zipper" evidence="1">
    <location>
        <begin position="19"/>
        <end position="62"/>
    </location>
</feature>
<reference evidence="3" key="1">
    <citation type="journal article" date="2019" name="Int. J. Syst. Evol. Microbiol.">
        <title>The Global Catalogue of Microorganisms (GCM) 10K type strain sequencing project: providing services to taxonomists for standard genome sequencing and annotation.</title>
        <authorList>
            <consortium name="The Broad Institute Genomics Platform"/>
            <consortium name="The Broad Institute Genome Sequencing Center for Infectious Disease"/>
            <person name="Wu L."/>
            <person name="Ma J."/>
        </authorList>
    </citation>
    <scope>NUCLEOTIDE SEQUENCE [LARGE SCALE GENOMIC DNA]</scope>
    <source>
        <strain evidence="3">CGMCC 1.8957</strain>
    </source>
</reference>
<dbReference type="Proteomes" id="UP000652430">
    <property type="component" value="Unassembled WGS sequence"/>
</dbReference>
<dbReference type="EMBL" id="BNAQ01000014">
    <property type="protein sequence ID" value="GHH26393.1"/>
    <property type="molecule type" value="Genomic_DNA"/>
</dbReference>
<evidence type="ECO:0000259" key="1">
    <source>
        <dbReference type="Pfam" id="PF13488"/>
    </source>
</evidence>
<dbReference type="InterPro" id="IPR039567">
    <property type="entry name" value="Gly-zipper"/>
</dbReference>
<proteinExistence type="predicted"/>
<protein>
    <recommendedName>
        <fullName evidence="1">Glycine zipper domain-containing protein</fullName>
    </recommendedName>
</protein>
<sequence>MYRGSDGRYYCKRSNGTTGLVLGGVGGGLIGNVLGGGTLGTLLGAGGGALLGKTLDQNHDRQQNRDNGYRCR</sequence>
<evidence type="ECO:0000313" key="3">
    <source>
        <dbReference type="Proteomes" id="UP000652430"/>
    </source>
</evidence>
<organism evidence="2 3">
    <name type="scientific">Sphingomonas glacialis</name>
    <dbReference type="NCBI Taxonomy" id="658225"/>
    <lineage>
        <taxon>Bacteria</taxon>
        <taxon>Pseudomonadati</taxon>
        <taxon>Pseudomonadota</taxon>
        <taxon>Alphaproteobacteria</taxon>
        <taxon>Sphingomonadales</taxon>
        <taxon>Sphingomonadaceae</taxon>
        <taxon>Sphingomonas</taxon>
    </lineage>
</organism>
<evidence type="ECO:0000313" key="2">
    <source>
        <dbReference type="EMBL" id="GHH26393.1"/>
    </source>
</evidence>
<name>A0ABQ3LUD6_9SPHN</name>
<keyword evidence="3" id="KW-1185">Reference proteome</keyword>
<gene>
    <name evidence="2" type="ORF">GCM10008023_40920</name>
</gene>
<accession>A0ABQ3LUD6</accession>
<comment type="caution">
    <text evidence="2">The sequence shown here is derived from an EMBL/GenBank/DDBJ whole genome shotgun (WGS) entry which is preliminary data.</text>
</comment>